<evidence type="ECO:0000313" key="10">
    <source>
        <dbReference type="EMBL" id="GIO46116.1"/>
    </source>
</evidence>
<keyword evidence="3 9" id="KW-0813">Transport</keyword>
<accession>A0A919Y709</accession>
<dbReference type="Proteomes" id="UP000682811">
    <property type="component" value="Unassembled WGS sequence"/>
</dbReference>
<dbReference type="PANTHER" id="PTHR30330">
    <property type="entry name" value="AGSS FAMILY TRANSPORTER, SODIUM-ALANINE"/>
    <property type="match status" value="1"/>
</dbReference>
<reference evidence="10 11" key="1">
    <citation type="submission" date="2021-03" db="EMBL/GenBank/DDBJ databases">
        <title>Antimicrobial resistance genes in bacteria isolated from Japanese honey, and their potential for conferring macrolide and lincosamide resistance in the American foulbrood pathogen Paenibacillus larvae.</title>
        <authorList>
            <person name="Okamoto M."/>
            <person name="Kumagai M."/>
            <person name="Kanamori H."/>
            <person name="Takamatsu D."/>
        </authorList>
    </citation>
    <scope>NUCLEOTIDE SEQUENCE [LARGE SCALE GENOMIC DNA]</scope>
    <source>
        <strain evidence="10 11">J34TS1</strain>
    </source>
</reference>
<feature type="transmembrane region" description="Helical" evidence="9">
    <location>
        <begin position="411"/>
        <end position="434"/>
    </location>
</feature>
<keyword evidence="11" id="KW-1185">Reference proteome</keyword>
<keyword evidence="7 9" id="KW-1133">Transmembrane helix</keyword>
<dbReference type="InterPro" id="IPR001463">
    <property type="entry name" value="Na/Ala_symport"/>
</dbReference>
<dbReference type="GO" id="GO:0005283">
    <property type="term" value="F:amino acid:sodium symporter activity"/>
    <property type="evidence" value="ECO:0007669"/>
    <property type="project" value="InterPro"/>
</dbReference>
<dbReference type="PROSITE" id="PS00873">
    <property type="entry name" value="NA_ALANINE_SYMP"/>
    <property type="match status" value="1"/>
</dbReference>
<evidence type="ECO:0000256" key="5">
    <source>
        <dbReference type="ARBA" id="ARBA00022692"/>
    </source>
</evidence>
<keyword evidence="5 9" id="KW-0812">Transmembrane</keyword>
<dbReference type="PRINTS" id="PR00175">
    <property type="entry name" value="NAALASMPORT"/>
</dbReference>
<dbReference type="Gene3D" id="1.20.1740.10">
    <property type="entry name" value="Amino acid/polyamine transporter I"/>
    <property type="match status" value="1"/>
</dbReference>
<evidence type="ECO:0000256" key="4">
    <source>
        <dbReference type="ARBA" id="ARBA00022475"/>
    </source>
</evidence>
<comment type="similarity">
    <text evidence="2 9">Belongs to the alanine or glycine:cation symporter (AGCS) (TC 2.A.25) family.</text>
</comment>
<protein>
    <submittedName>
        <fullName evidence="10">Sodium:alanine symporter</fullName>
    </submittedName>
</protein>
<evidence type="ECO:0000256" key="9">
    <source>
        <dbReference type="RuleBase" id="RU363064"/>
    </source>
</evidence>
<dbReference type="EMBL" id="BORT01000003">
    <property type="protein sequence ID" value="GIO46116.1"/>
    <property type="molecule type" value="Genomic_DNA"/>
</dbReference>
<name>A0A919Y709_9BACL</name>
<gene>
    <name evidence="10" type="ORF">J34TS1_08810</name>
</gene>
<evidence type="ECO:0000256" key="3">
    <source>
        <dbReference type="ARBA" id="ARBA00022448"/>
    </source>
</evidence>
<feature type="transmembrane region" description="Helical" evidence="9">
    <location>
        <begin position="183"/>
        <end position="205"/>
    </location>
</feature>
<keyword evidence="4 9" id="KW-1003">Cell membrane</keyword>
<proteinExistence type="inferred from homology"/>
<dbReference type="Pfam" id="PF01235">
    <property type="entry name" value="Na_Ala_symp"/>
    <property type="match status" value="1"/>
</dbReference>
<evidence type="ECO:0000256" key="2">
    <source>
        <dbReference type="ARBA" id="ARBA00009261"/>
    </source>
</evidence>
<feature type="transmembrane region" description="Helical" evidence="9">
    <location>
        <begin position="299"/>
        <end position="321"/>
    </location>
</feature>
<keyword evidence="6 9" id="KW-0769">Symport</keyword>
<keyword evidence="8 9" id="KW-0472">Membrane</keyword>
<evidence type="ECO:0000256" key="7">
    <source>
        <dbReference type="ARBA" id="ARBA00022989"/>
    </source>
</evidence>
<dbReference type="FunFam" id="1.20.1740.10:FF:000004">
    <property type="entry name" value="Sodium:alanine symporter family protein"/>
    <property type="match status" value="1"/>
</dbReference>
<dbReference type="NCBIfam" id="TIGR00835">
    <property type="entry name" value="agcS"/>
    <property type="match status" value="1"/>
</dbReference>
<organism evidence="10 11">
    <name type="scientific">Paenibacillus azoreducens</name>
    <dbReference type="NCBI Taxonomy" id="116718"/>
    <lineage>
        <taxon>Bacteria</taxon>
        <taxon>Bacillati</taxon>
        <taxon>Bacillota</taxon>
        <taxon>Bacilli</taxon>
        <taxon>Bacillales</taxon>
        <taxon>Paenibacillaceae</taxon>
        <taxon>Paenibacillus</taxon>
    </lineage>
</organism>
<feature type="transmembrane region" description="Helical" evidence="9">
    <location>
        <begin position="145"/>
        <end position="163"/>
    </location>
</feature>
<dbReference type="AlphaFoldDB" id="A0A919Y709"/>
<comment type="caution">
    <text evidence="10">The sequence shown here is derived from an EMBL/GenBank/DDBJ whole genome shotgun (WGS) entry which is preliminary data.</text>
</comment>
<dbReference type="GO" id="GO:0005886">
    <property type="term" value="C:plasma membrane"/>
    <property type="evidence" value="ECO:0007669"/>
    <property type="project" value="UniProtKB-SubCell"/>
</dbReference>
<evidence type="ECO:0000256" key="6">
    <source>
        <dbReference type="ARBA" id="ARBA00022847"/>
    </source>
</evidence>
<feature type="transmembrane region" description="Helical" evidence="9">
    <location>
        <begin position="341"/>
        <end position="362"/>
    </location>
</feature>
<feature type="transmembrane region" description="Helical" evidence="9">
    <location>
        <begin position="383"/>
        <end position="405"/>
    </location>
</feature>
<sequence length="474" mass="50742">MEAINNIISFNNAFWSYVLIVILLIAGLYFTLRTKFVQFRMAGEMVRLLGEGAKKSGNGQKGISSFGAFCISTASRVGTGNLAGVALAIATGGPGAVFWMWLIAMIGSATAFIESTLAQIYKVEDKGGFRGGPAYYMEKGLNKRWMGVLFAVLITVCYGLVFNSVQANTLSLALNNAYGLDRFWVGVVVALLTGIVIFGGVNRIVKASEYLVPVMAGGYVLLALYIVVTNFTLLPSVILLIVKSAFGFQQVAGGGLGAMVMLGIKRGLFSNEAGMGSAPNAAAAADVTHPVKQGLVQALGVFVDTLLVCSATAFIVLFSSAYGTEGLTGIELVQAALAEHIGSWAVNFIAIAVFLLAFSSLVGNYYYGETNIEFIKNNKKWLFFYRLAVVGMVLFGSVAKVAIVWDLADLFMAFMAITNLIAIMLLGRIAFAALKDYREQKQKGKDPVFHASAIQGLRNVECWDKAAEEVAAPK</sequence>
<dbReference type="RefSeq" id="WP_212977196.1">
    <property type="nucleotide sequence ID" value="NZ_AP025343.1"/>
</dbReference>
<evidence type="ECO:0000256" key="8">
    <source>
        <dbReference type="ARBA" id="ARBA00023136"/>
    </source>
</evidence>
<comment type="subcellular location">
    <subcellularLocation>
        <location evidence="1 9">Cell membrane</location>
        <topology evidence="1 9">Multi-pass membrane protein</topology>
    </subcellularLocation>
</comment>
<dbReference type="PANTHER" id="PTHR30330:SF1">
    <property type="entry name" value="AMINO-ACID CARRIER PROTEIN ALST"/>
    <property type="match status" value="1"/>
</dbReference>
<feature type="transmembrane region" description="Helical" evidence="9">
    <location>
        <begin position="217"/>
        <end position="241"/>
    </location>
</feature>
<evidence type="ECO:0000313" key="11">
    <source>
        <dbReference type="Proteomes" id="UP000682811"/>
    </source>
</evidence>
<evidence type="ECO:0000256" key="1">
    <source>
        <dbReference type="ARBA" id="ARBA00004651"/>
    </source>
</evidence>
<feature type="transmembrane region" description="Helical" evidence="9">
    <location>
        <begin position="14"/>
        <end position="32"/>
    </location>
</feature>